<keyword evidence="3" id="KW-1185">Reference proteome</keyword>
<dbReference type="EMBL" id="CP042476">
    <property type="protein sequence ID" value="QED37556.1"/>
    <property type="molecule type" value="Genomic_DNA"/>
</dbReference>
<reference evidence="2 3" key="1">
    <citation type="submission" date="2019-08" db="EMBL/GenBank/DDBJ databases">
        <title>Antarcticibacterium arcticum sp. nov., a bacterium isolated from marine sediment of the Canadian Beaufort Sea.</title>
        <authorList>
            <person name="Lee Y.M."/>
            <person name="Baek K."/>
            <person name="Lee D.-H."/>
            <person name="Shin S.C."/>
            <person name="Jin Y.K."/>
            <person name="Park Y."/>
        </authorList>
    </citation>
    <scope>NUCLEOTIDE SEQUENCE [LARGE SCALE GENOMIC DNA]</scope>
    <source>
        <strain evidence="2 3">PAMC 28998</strain>
    </source>
</reference>
<feature type="transmembrane region" description="Helical" evidence="1">
    <location>
        <begin position="202"/>
        <end position="222"/>
    </location>
</feature>
<dbReference type="KEGG" id="anp:FK178_07370"/>
<evidence type="ECO:0000313" key="2">
    <source>
        <dbReference type="EMBL" id="QED37556.1"/>
    </source>
</evidence>
<evidence type="ECO:0000313" key="3">
    <source>
        <dbReference type="Proteomes" id="UP000321954"/>
    </source>
</evidence>
<evidence type="ECO:0000256" key="1">
    <source>
        <dbReference type="SAM" id="Phobius"/>
    </source>
</evidence>
<proteinExistence type="predicted"/>
<name>A0A5B8YMS5_9FLAO</name>
<keyword evidence="1" id="KW-0472">Membrane</keyword>
<protein>
    <submittedName>
        <fullName evidence="2">Uncharacterized protein</fullName>
    </submittedName>
</protein>
<organism evidence="2 3">
    <name type="scientific">Antarcticibacterium arcticum</name>
    <dbReference type="NCBI Taxonomy" id="2585771"/>
    <lineage>
        <taxon>Bacteria</taxon>
        <taxon>Pseudomonadati</taxon>
        <taxon>Bacteroidota</taxon>
        <taxon>Flavobacteriia</taxon>
        <taxon>Flavobacteriales</taxon>
        <taxon>Flavobacteriaceae</taxon>
        <taxon>Antarcticibacterium</taxon>
    </lineage>
</organism>
<sequence length="240" mass="28745">MNLRRTHIPERILHSRNRRIAEQDLIQDVYKLLNDEVIEEARIHDSLHDSDGDREYNNFNFDLLERERIFHLKDIEKICINYRLRFLKSALYKLEFPSEAIERIKQIENEHDINLKGFKVMAPASVFKLKNADDPLLFAPMGNNYYYLIHSWGRDLHPFRKLLMWPYRNLENFMFSVLLLSLFLTTLIPQGMFSQEQTTTQFIILFLFMFKWITGLAIFYGFKFGKNFSSAIWRSTFSNA</sequence>
<dbReference type="Proteomes" id="UP000321954">
    <property type="component" value="Chromosome"/>
</dbReference>
<keyword evidence="1" id="KW-1133">Transmembrane helix</keyword>
<accession>A0A5B8YMS5</accession>
<dbReference type="RefSeq" id="WP_146832913.1">
    <property type="nucleotide sequence ID" value="NZ_CP042476.1"/>
</dbReference>
<keyword evidence="1" id="KW-0812">Transmembrane</keyword>
<gene>
    <name evidence="2" type="ORF">FK178_07370</name>
</gene>
<dbReference type="AlphaFoldDB" id="A0A5B8YMS5"/>
<feature type="transmembrane region" description="Helical" evidence="1">
    <location>
        <begin position="170"/>
        <end position="190"/>
    </location>
</feature>
<dbReference type="OrthoDB" id="1425482at2"/>